<name>W0I0A8_9GAMM</name>
<keyword evidence="3" id="KW-1185">Reference proteome</keyword>
<organism evidence="2 3">
    <name type="scientific">Sodalis praecaptivus</name>
    <dbReference type="NCBI Taxonomy" id="1239307"/>
    <lineage>
        <taxon>Bacteria</taxon>
        <taxon>Pseudomonadati</taxon>
        <taxon>Pseudomonadota</taxon>
        <taxon>Gammaproteobacteria</taxon>
        <taxon>Enterobacterales</taxon>
        <taxon>Bruguierivoracaceae</taxon>
        <taxon>Sodalis</taxon>
    </lineage>
</organism>
<dbReference type="EMBL" id="CP006569">
    <property type="protein sequence ID" value="AHF77883.1"/>
    <property type="molecule type" value="Genomic_DNA"/>
</dbReference>
<dbReference type="InterPro" id="IPR013609">
    <property type="entry name" value="Stf-like_N"/>
</dbReference>
<dbReference type="PATRIC" id="fig|1239307.3.peg.3189"/>
<dbReference type="KEGG" id="sod:Sant_2870"/>
<dbReference type="RefSeq" id="WP_025423026.1">
    <property type="nucleotide sequence ID" value="NZ_CP006569.1"/>
</dbReference>
<proteinExistence type="predicted"/>
<accession>W0I0A8</accession>
<dbReference type="SUPFAM" id="SSF82171">
    <property type="entry name" value="DPP6 N-terminal domain-like"/>
    <property type="match status" value="1"/>
</dbReference>
<dbReference type="Gene3D" id="2.60.40.1120">
    <property type="entry name" value="Carboxypeptidase-like, regulatory domain"/>
    <property type="match status" value="1"/>
</dbReference>
<dbReference type="Pfam" id="PF08400">
    <property type="entry name" value="phage_tail_N"/>
    <property type="match status" value="1"/>
</dbReference>
<evidence type="ECO:0000313" key="3">
    <source>
        <dbReference type="Proteomes" id="UP000019028"/>
    </source>
</evidence>
<gene>
    <name evidence="2" type="ORF">Sant_2870</name>
</gene>
<protein>
    <submittedName>
        <fullName evidence="2">N-terminal phage tail fiber protein</fullName>
    </submittedName>
</protein>
<dbReference type="AlphaFoldDB" id="W0I0A8"/>
<evidence type="ECO:0000259" key="1">
    <source>
        <dbReference type="Pfam" id="PF08400"/>
    </source>
</evidence>
<feature type="domain" description="Lambda-like tail fibre protein N-terminal" evidence="1">
    <location>
        <begin position="1"/>
        <end position="130"/>
    </location>
</feature>
<dbReference type="Proteomes" id="UP000019028">
    <property type="component" value="Chromosome"/>
</dbReference>
<evidence type="ECO:0000313" key="2">
    <source>
        <dbReference type="EMBL" id="AHF77883.1"/>
    </source>
</evidence>
<dbReference type="HOGENOM" id="CLU_019090_0_0_6"/>
<dbReference type="OrthoDB" id="6631832at2"/>
<sequence>MSVVISGKLIGPNGDPRAGVTITLRAVKTSSAVVQYAPSTTETGSDGRYSLTAQTGKHEVIIEAYGQPPEKVGTITVFNDSLPGTLNDYLTTPGESEITPVIIQTVEEMRAAANESSVAAIAAAERAESAATSAMAAGRFYADTSTGLAATSAGDIFATPSSDVPTDGITYWLNDAGSATAVSKTVGEASISNLATLNKLAAYSSPDYGGEYELAQRLVLAVVDDQGNILQKFDGDLFTFKKPLTAPALIGDRLVLGGVDFTSDSIPPEYFVQNLIRYADAAKFLSSDEFGAAGEYELFGNVQSILLDDDNNIIEMTRDGVKTYLLPIVLKNATIEKLTAGGKDIDLTSLPDSATSENITVLSSQSKYIASTGEYELNKKPFVLVDSNKNMLFDVEEWLKKKSLWDEAYKASQTIPTVETNPLAPFTVTDSAGKSQIRVYNTDNNTETTITSGDSNETNPHIDGTERIVWTSDRADNAPGGLFYANKTNLIPYPYIARLKLVGWGHSMMENARMMNRLQELTGLYAYNFGRSSARSVAVAARQGGDPAYYVPTAGTIPADVQNVPLTAKTGQWAQGPCFLYNPAEANSIACTYAGIPGTFIWDGSAPYFARSAAGDAVTVTDMTPINVIPTTTQPIPNGAPAGTVYYGHDECINIFWLGRNNIAYTDEIIGNAVNMVKYLKSIGKRVVILPDFPGATDTTGSTGAGQVALLNNTFKKQFPEFYCQIDGVDMLQNFINHHNPDYADDVTDVTNGVTPRSLRYDYLHPSQAKSSSMAPDYALYVGAEVNAEFVYNFMQLKGWV</sequence>
<reference evidence="2 3" key="1">
    <citation type="journal article" date="2014" name="Genome Biol. Evol.">
        <title>Genome degeneration and adaptation in a nascent stage of symbiosis.</title>
        <authorList>
            <person name="Oakeson K.F."/>
            <person name="Gil R."/>
            <person name="Clayton A.L."/>
            <person name="Dunn D.M."/>
            <person name="von Niederhausern A.C."/>
            <person name="Hamil C."/>
            <person name="Aoyagi A."/>
            <person name="Duval B."/>
            <person name="Baca A."/>
            <person name="Silva F.J."/>
            <person name="Vallier A."/>
            <person name="Jackson D.G."/>
            <person name="Latorre A."/>
            <person name="Weiss R.B."/>
            <person name="Heddi A."/>
            <person name="Moya A."/>
            <person name="Dale C."/>
        </authorList>
    </citation>
    <scope>NUCLEOTIDE SEQUENCE [LARGE SCALE GENOMIC DNA]</scope>
    <source>
        <strain evidence="2 3">HS1</strain>
    </source>
</reference>